<feature type="chain" id="PRO_5046545649" description="FAD:protein FMN transferase" evidence="12">
    <location>
        <begin position="23"/>
        <end position="340"/>
    </location>
</feature>
<evidence type="ECO:0000256" key="11">
    <source>
        <dbReference type="PIRNR" id="PIRNR006268"/>
    </source>
</evidence>
<evidence type="ECO:0000256" key="9">
    <source>
        <dbReference type="ARBA" id="ARBA00031306"/>
    </source>
</evidence>
<evidence type="ECO:0000256" key="5">
    <source>
        <dbReference type="ARBA" id="ARBA00022679"/>
    </source>
</evidence>
<evidence type="ECO:0000256" key="1">
    <source>
        <dbReference type="ARBA" id="ARBA00001946"/>
    </source>
</evidence>
<evidence type="ECO:0000256" key="4">
    <source>
        <dbReference type="ARBA" id="ARBA00022630"/>
    </source>
</evidence>
<reference evidence="13" key="1">
    <citation type="submission" date="2022-01" db="EMBL/GenBank/DDBJ databases">
        <authorList>
            <person name="Wang Y."/>
        </authorList>
    </citation>
    <scope>NUCLEOTIDE SEQUENCE</scope>
    <source>
        <strain evidence="13">WB101</strain>
    </source>
</reference>
<dbReference type="RefSeq" id="WP_237855496.1">
    <property type="nucleotide sequence ID" value="NZ_JAKLWS010000026.1"/>
</dbReference>
<feature type="signal peptide" evidence="12">
    <location>
        <begin position="1"/>
        <end position="22"/>
    </location>
</feature>
<evidence type="ECO:0000256" key="10">
    <source>
        <dbReference type="ARBA" id="ARBA00048540"/>
    </source>
</evidence>
<accession>A0ABS9KH09</accession>
<evidence type="ECO:0000313" key="14">
    <source>
        <dbReference type="Proteomes" id="UP001165366"/>
    </source>
</evidence>
<dbReference type="EMBL" id="JAKLWS010000026">
    <property type="protein sequence ID" value="MCG2590139.1"/>
    <property type="molecule type" value="Genomic_DNA"/>
</dbReference>
<evidence type="ECO:0000256" key="6">
    <source>
        <dbReference type="ARBA" id="ARBA00022723"/>
    </source>
</evidence>
<comment type="cofactor">
    <cofactor evidence="1">
        <name>Mg(2+)</name>
        <dbReference type="ChEBI" id="CHEBI:18420"/>
    </cofactor>
</comment>
<evidence type="ECO:0000256" key="3">
    <source>
        <dbReference type="ARBA" id="ARBA00016337"/>
    </source>
</evidence>
<dbReference type="PANTHER" id="PTHR30040:SF2">
    <property type="entry name" value="FAD:PROTEIN FMN TRANSFERASE"/>
    <property type="match status" value="1"/>
</dbReference>
<dbReference type="InterPro" id="IPR024932">
    <property type="entry name" value="ApbE"/>
</dbReference>
<comment type="caution">
    <text evidence="13">The sequence shown here is derived from an EMBL/GenBank/DDBJ whole genome shotgun (WGS) entry which is preliminary data.</text>
</comment>
<gene>
    <name evidence="13" type="ORF">L6773_16290</name>
</gene>
<dbReference type="EC" id="2.7.1.180" evidence="2 11"/>
<evidence type="ECO:0000256" key="12">
    <source>
        <dbReference type="SAM" id="SignalP"/>
    </source>
</evidence>
<keyword evidence="5 11" id="KW-0808">Transferase</keyword>
<keyword evidence="14" id="KW-1185">Reference proteome</keyword>
<keyword evidence="6 11" id="KW-0479">Metal-binding</keyword>
<keyword evidence="8 11" id="KW-0460">Magnesium</keyword>
<evidence type="ECO:0000256" key="2">
    <source>
        <dbReference type="ARBA" id="ARBA00011955"/>
    </source>
</evidence>
<dbReference type="PIRSF" id="PIRSF006268">
    <property type="entry name" value="ApbE"/>
    <property type="match status" value="1"/>
</dbReference>
<evidence type="ECO:0000256" key="7">
    <source>
        <dbReference type="ARBA" id="ARBA00022827"/>
    </source>
</evidence>
<protein>
    <recommendedName>
        <fullName evidence="3 11">FAD:protein FMN transferase</fullName>
        <ecNumber evidence="2 11">2.7.1.180</ecNumber>
    </recommendedName>
    <alternativeName>
        <fullName evidence="9 11">Flavin transferase</fullName>
    </alternativeName>
</protein>
<evidence type="ECO:0000313" key="13">
    <source>
        <dbReference type="EMBL" id="MCG2590139.1"/>
    </source>
</evidence>
<keyword evidence="7 11" id="KW-0274">FAD</keyword>
<comment type="similarity">
    <text evidence="11">Belongs to the ApbE family.</text>
</comment>
<reference evidence="13" key="2">
    <citation type="submission" date="2024-05" db="EMBL/GenBank/DDBJ databases">
        <title>Rhodohalobacter halophilus gen. nov., sp. nov., a moderately halophilic member of the family Balneolaceae.</title>
        <authorList>
            <person name="Xia J."/>
        </authorList>
    </citation>
    <scope>NUCLEOTIDE SEQUENCE</scope>
    <source>
        <strain evidence="13">WB101</strain>
    </source>
</reference>
<dbReference type="InterPro" id="IPR003374">
    <property type="entry name" value="ApbE-like_sf"/>
</dbReference>
<sequence length="340" mass="37757">MRIQLILTVLMSLFLARSSASQELERYVFQSYHMGTQFNIVLYDEAGKDSTTKKAADDAFARIEQLNQIMSDYEEDSELNRLSRTSGSGEAVQVSDDLFAVLKESIRMADLSDGLFDITIGPMSRFWRVVRMSPDPQLPTDQELSEFEEQVGYEHIRLNEEDQTVELLKPNMQLDLGGIAKGYAAEEALKVLNSFGIERALIDAGGDVTLGDSPPGRDSWNVAVPKNWEEGETNFVTLNTANRTVTTSGDLFQFVEIDGERYSHILNPMTGLGATNQIQATVIAVQGMEADALSSILTLMSPEEGITLINGMNQTEAILFVNEGEAIREFYSEGARHFLD</sequence>
<dbReference type="PANTHER" id="PTHR30040">
    <property type="entry name" value="THIAMINE BIOSYNTHESIS LIPOPROTEIN APBE"/>
    <property type="match status" value="1"/>
</dbReference>
<dbReference type="Pfam" id="PF02424">
    <property type="entry name" value="ApbE"/>
    <property type="match status" value="1"/>
</dbReference>
<keyword evidence="12" id="KW-0732">Signal</keyword>
<keyword evidence="4 11" id="KW-0285">Flavoprotein</keyword>
<comment type="catalytic activity">
    <reaction evidence="10 11">
        <text>L-threonyl-[protein] + FAD = FMN-L-threonyl-[protein] + AMP + H(+)</text>
        <dbReference type="Rhea" id="RHEA:36847"/>
        <dbReference type="Rhea" id="RHEA-COMP:11060"/>
        <dbReference type="Rhea" id="RHEA-COMP:11061"/>
        <dbReference type="ChEBI" id="CHEBI:15378"/>
        <dbReference type="ChEBI" id="CHEBI:30013"/>
        <dbReference type="ChEBI" id="CHEBI:57692"/>
        <dbReference type="ChEBI" id="CHEBI:74257"/>
        <dbReference type="ChEBI" id="CHEBI:456215"/>
        <dbReference type="EC" id="2.7.1.180"/>
    </reaction>
</comment>
<dbReference type="Proteomes" id="UP001165366">
    <property type="component" value="Unassembled WGS sequence"/>
</dbReference>
<organism evidence="13 14">
    <name type="scientific">Rhodohalobacter sulfatireducens</name>
    <dbReference type="NCBI Taxonomy" id="2911366"/>
    <lineage>
        <taxon>Bacteria</taxon>
        <taxon>Pseudomonadati</taxon>
        <taxon>Balneolota</taxon>
        <taxon>Balneolia</taxon>
        <taxon>Balneolales</taxon>
        <taxon>Balneolaceae</taxon>
        <taxon>Rhodohalobacter</taxon>
    </lineage>
</organism>
<dbReference type="Gene3D" id="3.10.520.10">
    <property type="entry name" value="ApbE-like domains"/>
    <property type="match status" value="1"/>
</dbReference>
<evidence type="ECO:0000256" key="8">
    <source>
        <dbReference type="ARBA" id="ARBA00022842"/>
    </source>
</evidence>
<dbReference type="SUPFAM" id="SSF143631">
    <property type="entry name" value="ApbE-like"/>
    <property type="match status" value="1"/>
</dbReference>
<name>A0ABS9KH09_9BACT</name>
<proteinExistence type="inferred from homology"/>
<dbReference type="GO" id="GO:0016740">
    <property type="term" value="F:transferase activity"/>
    <property type="evidence" value="ECO:0007669"/>
    <property type="project" value="UniProtKB-KW"/>
</dbReference>